<gene>
    <name evidence="1" type="ORF">LBV24_14100</name>
</gene>
<proteinExistence type="predicted"/>
<evidence type="ECO:0008006" key="3">
    <source>
        <dbReference type="Google" id="ProtNLM"/>
    </source>
</evidence>
<dbReference type="Proteomes" id="UP001198402">
    <property type="component" value="Unassembled WGS sequence"/>
</dbReference>
<comment type="caution">
    <text evidence="1">The sequence shown here is derived from an EMBL/GenBank/DDBJ whole genome shotgun (WGS) entry which is preliminary data.</text>
</comment>
<keyword evidence="2" id="KW-1185">Reference proteome</keyword>
<dbReference type="EMBL" id="JAIUJS010000010">
    <property type="protein sequence ID" value="MCA0154358.1"/>
    <property type="molecule type" value="Genomic_DNA"/>
</dbReference>
<dbReference type="PROSITE" id="PS51257">
    <property type="entry name" value="PROKAR_LIPOPROTEIN"/>
    <property type="match status" value="1"/>
</dbReference>
<evidence type="ECO:0000313" key="2">
    <source>
        <dbReference type="Proteomes" id="UP001198402"/>
    </source>
</evidence>
<reference evidence="2" key="1">
    <citation type="submission" date="2023-07" db="EMBL/GenBank/DDBJ databases">
        <authorList>
            <person name="Yue Y."/>
        </authorList>
    </citation>
    <scope>NUCLEOTIDE SEQUENCE [LARGE SCALE GENOMIC DNA]</scope>
    <source>
        <strain evidence="2">2Y89</strain>
    </source>
</reference>
<protein>
    <recommendedName>
        <fullName evidence="3">Repeat protein (TIGR03806 family)</fullName>
    </recommendedName>
</protein>
<accession>A0ABS7Y347</accession>
<evidence type="ECO:0000313" key="1">
    <source>
        <dbReference type="EMBL" id="MCA0154358.1"/>
    </source>
</evidence>
<dbReference type="RefSeq" id="WP_224479303.1">
    <property type="nucleotide sequence ID" value="NZ_JAIUJS010000010.1"/>
</dbReference>
<name>A0ABS7Y347_9FLAO</name>
<sequence>MKQLTSLLLVLIFVFSCESDDGMTIVETPAVVAEFKTNLSELNLYSGDISDLIISPKAFEYEISTPLFSDYAHKERLIALPDNTSLQYNGDGLPIFPDNTVIAKTFYYNLDERDLSMGRHIIETRVLIKSNGIWESGDYKWNADQTDAVLDPSGSTLPISWIDIEGNERSTQYEIPSNQDCFTCHSSYDNITPIGPKLRSLNFDRNGVNQLQNLINTGQLTGITEVSSVDSVPNWQDTSYSMEERSRAYFEVNCAHCHIPGGFCDDQSTLNLDFSTPFSETNIVERKQSISFRISEINPGFSMPFIGTTLLHEEGVSLIQEFLDSL</sequence>
<organism evidence="1 2">
    <name type="scientific">Winogradskyella vincentii</name>
    <dbReference type="NCBI Taxonomy" id="2877122"/>
    <lineage>
        <taxon>Bacteria</taxon>
        <taxon>Pseudomonadati</taxon>
        <taxon>Bacteroidota</taxon>
        <taxon>Flavobacteriia</taxon>
        <taxon>Flavobacteriales</taxon>
        <taxon>Flavobacteriaceae</taxon>
        <taxon>Winogradskyella</taxon>
    </lineage>
</organism>